<reference evidence="1" key="1">
    <citation type="submission" date="2021-02" db="EMBL/GenBank/DDBJ databases">
        <authorList>
            <person name="Nowell W R."/>
        </authorList>
    </citation>
    <scope>NUCLEOTIDE SEQUENCE</scope>
</reference>
<dbReference type="AlphaFoldDB" id="A0A816CWY8"/>
<evidence type="ECO:0000313" key="1">
    <source>
        <dbReference type="EMBL" id="CAF1627352.1"/>
    </source>
</evidence>
<dbReference type="EMBL" id="CAJNOR010008024">
    <property type="protein sequence ID" value="CAF1627352.1"/>
    <property type="molecule type" value="Genomic_DNA"/>
</dbReference>
<protein>
    <submittedName>
        <fullName evidence="1">Uncharacterized protein</fullName>
    </submittedName>
</protein>
<gene>
    <name evidence="1" type="ORF">XAT740_LOCUS51089</name>
</gene>
<proteinExistence type="predicted"/>
<comment type="caution">
    <text evidence="1">The sequence shown here is derived from an EMBL/GenBank/DDBJ whole genome shotgun (WGS) entry which is preliminary data.</text>
</comment>
<accession>A0A816CWY8</accession>
<name>A0A816CWY8_ADIRI</name>
<organism evidence="1 2">
    <name type="scientific">Adineta ricciae</name>
    <name type="common">Rotifer</name>
    <dbReference type="NCBI Taxonomy" id="249248"/>
    <lineage>
        <taxon>Eukaryota</taxon>
        <taxon>Metazoa</taxon>
        <taxon>Spiralia</taxon>
        <taxon>Gnathifera</taxon>
        <taxon>Rotifera</taxon>
        <taxon>Eurotatoria</taxon>
        <taxon>Bdelloidea</taxon>
        <taxon>Adinetida</taxon>
        <taxon>Adinetidae</taxon>
        <taxon>Adineta</taxon>
    </lineage>
</organism>
<sequence length="192" mass="21809">MGSIENLVDIFIFNNSGIGKAEVLIEGRLPVDALNTYLLSSQTCENTFRVARALSGTFSIITNFTVKSFLKRCEKISILNSLKSREGVFGDYHFQFAKHHKVHKETYEYSTNNDIEKIIKHAFESAKGYVSVVNMTHLLKSKNVYSLSELSRFMKTSLVKSSSKVIDYTEDDDIEDEYEVEENDSETLGGDY</sequence>
<keyword evidence="2" id="KW-1185">Reference proteome</keyword>
<dbReference type="Proteomes" id="UP000663828">
    <property type="component" value="Unassembled WGS sequence"/>
</dbReference>
<evidence type="ECO:0000313" key="2">
    <source>
        <dbReference type="Proteomes" id="UP000663828"/>
    </source>
</evidence>